<protein>
    <submittedName>
        <fullName evidence="1">Uncharacterized protein</fullName>
    </submittedName>
</protein>
<dbReference type="AlphaFoldDB" id="X0TL31"/>
<sequence>MGAMSLEEITYQNDNFDWFVRQVTLELPIQRMLRGYKDYSLK</sequence>
<gene>
    <name evidence="1" type="ORF">S01H1_03333</name>
</gene>
<evidence type="ECO:0000313" key="1">
    <source>
        <dbReference type="EMBL" id="GAF76805.1"/>
    </source>
</evidence>
<accession>X0TL31</accession>
<organism evidence="1">
    <name type="scientific">marine sediment metagenome</name>
    <dbReference type="NCBI Taxonomy" id="412755"/>
    <lineage>
        <taxon>unclassified sequences</taxon>
        <taxon>metagenomes</taxon>
        <taxon>ecological metagenomes</taxon>
    </lineage>
</organism>
<dbReference type="EMBL" id="BARS01001828">
    <property type="protein sequence ID" value="GAF76805.1"/>
    <property type="molecule type" value="Genomic_DNA"/>
</dbReference>
<reference evidence="1" key="1">
    <citation type="journal article" date="2014" name="Front. Microbiol.">
        <title>High frequency of phylogenetically diverse reductive dehalogenase-homologous genes in deep subseafloor sedimentary metagenomes.</title>
        <authorList>
            <person name="Kawai M."/>
            <person name="Futagami T."/>
            <person name="Toyoda A."/>
            <person name="Takaki Y."/>
            <person name="Nishi S."/>
            <person name="Hori S."/>
            <person name="Arai W."/>
            <person name="Tsubouchi T."/>
            <person name="Morono Y."/>
            <person name="Uchiyama I."/>
            <person name="Ito T."/>
            <person name="Fujiyama A."/>
            <person name="Inagaki F."/>
            <person name="Takami H."/>
        </authorList>
    </citation>
    <scope>NUCLEOTIDE SEQUENCE</scope>
    <source>
        <strain evidence="1">Expedition CK06-06</strain>
    </source>
</reference>
<name>X0TL31_9ZZZZ</name>
<proteinExistence type="predicted"/>
<comment type="caution">
    <text evidence="1">The sequence shown here is derived from an EMBL/GenBank/DDBJ whole genome shotgun (WGS) entry which is preliminary data.</text>
</comment>